<keyword evidence="5 9" id="KW-0560">Oxidoreductase</keyword>
<evidence type="ECO:0000256" key="10">
    <source>
        <dbReference type="SAM" id="Phobius"/>
    </source>
</evidence>
<evidence type="ECO:0000256" key="1">
    <source>
        <dbReference type="ARBA" id="ARBA00001971"/>
    </source>
</evidence>
<evidence type="ECO:0000256" key="2">
    <source>
        <dbReference type="ARBA" id="ARBA00004370"/>
    </source>
</evidence>
<dbReference type="SUPFAM" id="SSF48264">
    <property type="entry name" value="Cytochrome P450"/>
    <property type="match status" value="1"/>
</dbReference>
<dbReference type="FunFam" id="1.10.630.10:FF:000099">
    <property type="entry name" value="Uncharacterized protein"/>
    <property type="match status" value="1"/>
</dbReference>
<dbReference type="PROSITE" id="PS00086">
    <property type="entry name" value="CYTOCHROME_P450"/>
    <property type="match status" value="1"/>
</dbReference>
<sequence>MTFGTCVNKAVKSQRQTSKDLSDPVKRLDISSRFLIFRTMFSALLSEVSIQIMAVASAVFLTLLVFFKRRKNLPPSPSGSWPVVGHLLSLGRAPHLKLTEWRKQYGDVYTVRMGMEDVVVLNGYRAIKEALVDYKDAFSSRPNVYVLNLVSGFGKDIAFTKFNPAYLEKRRFAVSALKNLGMKMGPVSVEEHIREEARQLCLKLSEQGDAHPRDIADSLTVSVSNIVCSMVFGKRYDHDDEKFVELIKIVNKVLSQLEHGSSQLMMVFPFLRFIPGVNSTNRILVECIDKVHEFLRQEITKHREILDSENPRDFIDLILAELQTKDKTDCFTEENIVWIIQNMFFAGTETTVSTLRWGILYMVLCPEEQQKVQSELDSVLGTDHDVATLAHRSQLPYTEATIMETQRIRLVAPLNAPHAPNEDTTFRGYDIPAGTQVLTNLWSAHMDPEYWTNPEKFDPRRFLDSEGKVVSRPDSYLPFSAGRRVCLGEQLAKMELFLLFSSLLKHFTFKLPEGAAAPSADDCMRVTPPRVIMCITRR</sequence>
<dbReference type="RefSeq" id="XP_035700230.1">
    <property type="nucleotide sequence ID" value="XM_035844337.1"/>
</dbReference>
<keyword evidence="8 9" id="KW-0349">Heme</keyword>
<evidence type="ECO:0000313" key="12">
    <source>
        <dbReference type="RefSeq" id="XP_035700230.1"/>
    </source>
</evidence>
<dbReference type="InterPro" id="IPR017972">
    <property type="entry name" value="Cyt_P450_CS"/>
</dbReference>
<dbReference type="GO" id="GO:0006805">
    <property type="term" value="P:xenobiotic metabolic process"/>
    <property type="evidence" value="ECO:0000318"/>
    <property type="project" value="GO_Central"/>
</dbReference>
<feature type="transmembrane region" description="Helical" evidence="10">
    <location>
        <begin position="48"/>
        <end position="67"/>
    </location>
</feature>
<dbReference type="GO" id="GO:0008202">
    <property type="term" value="P:steroid metabolic process"/>
    <property type="evidence" value="ECO:0000318"/>
    <property type="project" value="GO_Central"/>
</dbReference>
<evidence type="ECO:0000256" key="7">
    <source>
        <dbReference type="ARBA" id="ARBA00023136"/>
    </source>
</evidence>
<keyword evidence="7 10" id="KW-0472">Membrane</keyword>
<reference evidence="11" key="1">
    <citation type="journal article" date="2020" name="Nat. Ecol. Evol.">
        <title>Deeply conserved synteny resolves early events in vertebrate evolution.</title>
        <authorList>
            <person name="Simakov O."/>
            <person name="Marletaz F."/>
            <person name="Yue J.X."/>
            <person name="O'Connell B."/>
            <person name="Jenkins J."/>
            <person name="Brandt A."/>
            <person name="Calef R."/>
            <person name="Tung C.H."/>
            <person name="Huang T.K."/>
            <person name="Schmutz J."/>
            <person name="Satoh N."/>
            <person name="Yu J.K."/>
            <person name="Putnam N.H."/>
            <person name="Green R.E."/>
            <person name="Rokhsar D.S."/>
        </authorList>
    </citation>
    <scope>NUCLEOTIDE SEQUENCE [LARGE SCALE GENOMIC DNA]</scope>
    <source>
        <strain evidence="11">S238N-H82</strain>
    </source>
</reference>
<evidence type="ECO:0000256" key="4">
    <source>
        <dbReference type="ARBA" id="ARBA00022723"/>
    </source>
</evidence>
<keyword evidence="6 8" id="KW-0408">Iron</keyword>
<dbReference type="InterPro" id="IPR036396">
    <property type="entry name" value="Cyt_P450_sf"/>
</dbReference>
<accession>A0A9J7MH98</accession>
<protein>
    <submittedName>
        <fullName evidence="12">Cytochrome P450 2J6-like</fullName>
    </submittedName>
</protein>
<keyword evidence="11" id="KW-1185">Reference proteome</keyword>
<dbReference type="Gene3D" id="1.10.630.10">
    <property type="entry name" value="Cytochrome P450"/>
    <property type="match status" value="1"/>
</dbReference>
<reference evidence="12" key="2">
    <citation type="submission" date="2025-08" db="UniProtKB">
        <authorList>
            <consortium name="RefSeq"/>
        </authorList>
    </citation>
    <scope>IDENTIFICATION</scope>
    <source>
        <strain evidence="12">S238N-H82</strain>
        <tissue evidence="12">Testes</tissue>
    </source>
</reference>
<dbReference type="InterPro" id="IPR001128">
    <property type="entry name" value="Cyt_P450"/>
</dbReference>
<dbReference type="GeneID" id="118432726"/>
<dbReference type="InterPro" id="IPR002401">
    <property type="entry name" value="Cyt_P450_E_grp-I"/>
</dbReference>
<dbReference type="AlphaFoldDB" id="A0A9J7MH98"/>
<evidence type="ECO:0000256" key="8">
    <source>
        <dbReference type="PIRSR" id="PIRSR602401-1"/>
    </source>
</evidence>
<evidence type="ECO:0000256" key="5">
    <source>
        <dbReference type="ARBA" id="ARBA00023002"/>
    </source>
</evidence>
<evidence type="ECO:0000256" key="3">
    <source>
        <dbReference type="ARBA" id="ARBA00010617"/>
    </source>
</evidence>
<dbReference type="KEGG" id="bfo:118432726"/>
<feature type="binding site" description="axial binding residue" evidence="8">
    <location>
        <position position="486"/>
    </location>
    <ligand>
        <name>heme</name>
        <dbReference type="ChEBI" id="CHEBI:30413"/>
    </ligand>
    <ligandPart>
        <name>Fe</name>
        <dbReference type="ChEBI" id="CHEBI:18248"/>
    </ligandPart>
</feature>
<comment type="subcellular location">
    <subcellularLocation>
        <location evidence="2">Membrane</location>
    </subcellularLocation>
</comment>
<proteinExistence type="inferred from homology"/>
<dbReference type="GO" id="GO:0016712">
    <property type="term" value="F:oxidoreductase activity, acting on paired donors, with incorporation or reduction of molecular oxygen, reduced flavin or flavoprotein as one donor, and incorporation of one atom of oxygen"/>
    <property type="evidence" value="ECO:0000318"/>
    <property type="project" value="GO_Central"/>
</dbReference>
<dbReference type="GO" id="GO:0005506">
    <property type="term" value="F:iron ion binding"/>
    <property type="evidence" value="ECO:0007669"/>
    <property type="project" value="InterPro"/>
</dbReference>
<dbReference type="PANTHER" id="PTHR24300">
    <property type="entry name" value="CYTOCHROME P450 508A4-RELATED"/>
    <property type="match status" value="1"/>
</dbReference>
<dbReference type="OrthoDB" id="1844152at2759"/>
<name>A0A9J7MH98_BRAFL</name>
<dbReference type="GO" id="GO:0005737">
    <property type="term" value="C:cytoplasm"/>
    <property type="evidence" value="ECO:0000318"/>
    <property type="project" value="GO_Central"/>
</dbReference>
<keyword evidence="4 8" id="KW-0479">Metal-binding</keyword>
<dbReference type="GO" id="GO:0016020">
    <property type="term" value="C:membrane"/>
    <property type="evidence" value="ECO:0007669"/>
    <property type="project" value="UniProtKB-SubCell"/>
</dbReference>
<dbReference type="PRINTS" id="PR00463">
    <property type="entry name" value="EP450I"/>
</dbReference>
<keyword evidence="10" id="KW-0812">Transmembrane</keyword>
<organism evidence="11 12">
    <name type="scientific">Branchiostoma floridae</name>
    <name type="common">Florida lancelet</name>
    <name type="synonym">Amphioxus</name>
    <dbReference type="NCBI Taxonomy" id="7739"/>
    <lineage>
        <taxon>Eukaryota</taxon>
        <taxon>Metazoa</taxon>
        <taxon>Chordata</taxon>
        <taxon>Cephalochordata</taxon>
        <taxon>Leptocardii</taxon>
        <taxon>Amphioxiformes</taxon>
        <taxon>Branchiostomatidae</taxon>
        <taxon>Branchiostoma</taxon>
    </lineage>
</organism>
<evidence type="ECO:0000313" key="11">
    <source>
        <dbReference type="Proteomes" id="UP000001554"/>
    </source>
</evidence>
<dbReference type="Proteomes" id="UP000001554">
    <property type="component" value="Chromosome 16"/>
</dbReference>
<dbReference type="InterPro" id="IPR050182">
    <property type="entry name" value="Cytochrome_P450_fam2"/>
</dbReference>
<comment type="cofactor">
    <cofactor evidence="1 8">
        <name>heme</name>
        <dbReference type="ChEBI" id="CHEBI:30413"/>
    </cofactor>
</comment>
<dbReference type="PRINTS" id="PR00385">
    <property type="entry name" value="P450"/>
</dbReference>
<dbReference type="OMA" id="MDPAYWD"/>
<dbReference type="GO" id="GO:0006082">
    <property type="term" value="P:organic acid metabolic process"/>
    <property type="evidence" value="ECO:0000318"/>
    <property type="project" value="GO_Central"/>
</dbReference>
<dbReference type="Pfam" id="PF00067">
    <property type="entry name" value="p450"/>
    <property type="match status" value="1"/>
</dbReference>
<dbReference type="PANTHER" id="PTHR24300:SF404">
    <property type="entry name" value="CYTOCHROME P450 2D6-LIKE"/>
    <property type="match status" value="1"/>
</dbReference>
<dbReference type="GO" id="GO:0008395">
    <property type="term" value="F:steroid hydroxylase activity"/>
    <property type="evidence" value="ECO:0000318"/>
    <property type="project" value="GO_Central"/>
</dbReference>
<evidence type="ECO:0000256" key="9">
    <source>
        <dbReference type="RuleBase" id="RU000461"/>
    </source>
</evidence>
<keyword evidence="9" id="KW-0503">Monooxygenase</keyword>
<dbReference type="InterPro" id="IPR008069">
    <property type="entry name" value="Cyt_P450_E_grp-I_CYP2D-like"/>
</dbReference>
<dbReference type="GO" id="GO:0020037">
    <property type="term" value="F:heme binding"/>
    <property type="evidence" value="ECO:0000318"/>
    <property type="project" value="GO_Central"/>
</dbReference>
<comment type="similarity">
    <text evidence="3 9">Belongs to the cytochrome P450 family.</text>
</comment>
<keyword evidence="10" id="KW-1133">Transmembrane helix</keyword>
<evidence type="ECO:0000256" key="6">
    <source>
        <dbReference type="ARBA" id="ARBA00023004"/>
    </source>
</evidence>
<gene>
    <name evidence="12" type="primary">LOC118432726</name>
</gene>
<dbReference type="PRINTS" id="PR01686">
    <property type="entry name" value="EP450ICYP2D"/>
</dbReference>